<keyword evidence="1" id="KW-1133">Transmembrane helix</keyword>
<organism evidence="2 3">
    <name type="scientific">Comamonas testosteroni</name>
    <name type="common">Pseudomonas testosteroni</name>
    <dbReference type="NCBI Taxonomy" id="285"/>
    <lineage>
        <taxon>Bacteria</taxon>
        <taxon>Pseudomonadati</taxon>
        <taxon>Pseudomonadota</taxon>
        <taxon>Betaproteobacteria</taxon>
        <taxon>Burkholderiales</taxon>
        <taxon>Comamonadaceae</taxon>
        <taxon>Comamonas</taxon>
    </lineage>
</organism>
<comment type="caution">
    <text evidence="2">The sequence shown here is derived from an EMBL/GenBank/DDBJ whole genome shotgun (WGS) entry which is preliminary data.</text>
</comment>
<evidence type="ECO:0000313" key="3">
    <source>
        <dbReference type="Proteomes" id="UP000255070"/>
    </source>
</evidence>
<evidence type="ECO:0000256" key="1">
    <source>
        <dbReference type="SAM" id="Phobius"/>
    </source>
</evidence>
<keyword evidence="1" id="KW-0812">Transmembrane</keyword>
<accession>A0A8B4S293</accession>
<dbReference type="Proteomes" id="UP000255070">
    <property type="component" value="Unassembled WGS sequence"/>
</dbReference>
<keyword evidence="3" id="KW-1185">Reference proteome</keyword>
<dbReference type="EMBL" id="UFXL01000001">
    <property type="protein sequence ID" value="SUY77101.1"/>
    <property type="molecule type" value="Genomic_DNA"/>
</dbReference>
<sequence length="87" mass="9261">MTVESVSSHLRVAFLFTPPGLGPWWLLNHHMKNLLNLITRELVGLAFMAVGFVCLMAGIAAHFSPAVAAMVGGCLLLVAGVAIDRMS</sequence>
<dbReference type="AlphaFoldDB" id="A0A8B4S293"/>
<gene>
    <name evidence="2" type="ORF">NCTC10698_01991</name>
</gene>
<feature type="transmembrane region" description="Helical" evidence="1">
    <location>
        <begin position="66"/>
        <end position="83"/>
    </location>
</feature>
<reference evidence="2 3" key="1">
    <citation type="submission" date="2018-06" db="EMBL/GenBank/DDBJ databases">
        <authorList>
            <consortium name="Pathogen Informatics"/>
            <person name="Doyle S."/>
        </authorList>
    </citation>
    <scope>NUCLEOTIDE SEQUENCE [LARGE SCALE GENOMIC DNA]</scope>
    <source>
        <strain evidence="2 3">NCTC10698</strain>
    </source>
</reference>
<evidence type="ECO:0000313" key="2">
    <source>
        <dbReference type="EMBL" id="SUY77101.1"/>
    </source>
</evidence>
<protein>
    <submittedName>
        <fullName evidence="2">Uncharacterized protein</fullName>
    </submittedName>
</protein>
<proteinExistence type="predicted"/>
<name>A0A8B4S293_COMTE</name>
<feature type="transmembrane region" description="Helical" evidence="1">
    <location>
        <begin position="42"/>
        <end position="60"/>
    </location>
</feature>
<feature type="transmembrane region" description="Helical" evidence="1">
    <location>
        <begin position="12"/>
        <end position="30"/>
    </location>
</feature>
<keyword evidence="1" id="KW-0472">Membrane</keyword>